<keyword evidence="4" id="KW-0408">Iron</keyword>
<organism evidence="8 9">
    <name type="scientific">Pseudoalteromonas qingdaonensis</name>
    <dbReference type="NCBI Taxonomy" id="3131913"/>
    <lineage>
        <taxon>Bacteria</taxon>
        <taxon>Pseudomonadati</taxon>
        <taxon>Pseudomonadota</taxon>
        <taxon>Gammaproteobacteria</taxon>
        <taxon>Alteromonadales</taxon>
        <taxon>Pseudoalteromonadaceae</taxon>
        <taxon>Pseudoalteromonas</taxon>
    </lineage>
</organism>
<evidence type="ECO:0000256" key="6">
    <source>
        <dbReference type="ARBA" id="ARBA00035023"/>
    </source>
</evidence>
<evidence type="ECO:0000256" key="7">
    <source>
        <dbReference type="ARBA" id="ARBA00035045"/>
    </source>
</evidence>
<keyword evidence="9" id="KW-1185">Reference proteome</keyword>
<feature type="non-terminal residue" evidence="8">
    <location>
        <position position="1"/>
    </location>
</feature>
<keyword evidence="2" id="KW-0223">Dioxygenase</keyword>
<dbReference type="EMBL" id="JBCGCU010000011">
    <property type="protein sequence ID" value="MEM0515849.1"/>
    <property type="molecule type" value="Genomic_DNA"/>
</dbReference>
<evidence type="ECO:0000313" key="9">
    <source>
        <dbReference type="Proteomes" id="UP001447008"/>
    </source>
</evidence>
<reference evidence="8 9" key="1">
    <citation type="submission" date="2024-03" db="EMBL/GenBank/DDBJ databases">
        <title>Pseudoalteromonas qingdaonensis sp. nov., isolated from the intestines of marine benthic organisms.</title>
        <authorList>
            <person name="Lin X."/>
            <person name="Fang S."/>
            <person name="Hu X."/>
        </authorList>
    </citation>
    <scope>NUCLEOTIDE SEQUENCE [LARGE SCALE GENOMIC DNA]</scope>
    <source>
        <strain evidence="8 9">YIC-827</strain>
    </source>
</reference>
<proteinExistence type="inferred from homology"/>
<dbReference type="EC" id="1.13.11.93" evidence="6"/>
<comment type="caution">
    <text evidence="8">The sequence shown here is derived from an EMBL/GenBank/DDBJ whole genome shotgun (WGS) entry which is preliminary data.</text>
</comment>
<comment type="cofactor">
    <cofactor evidence="1">
        <name>Fe(2+)</name>
        <dbReference type="ChEBI" id="CHEBI:29033"/>
    </cofactor>
</comment>
<evidence type="ECO:0000256" key="3">
    <source>
        <dbReference type="ARBA" id="ARBA00023002"/>
    </source>
</evidence>
<dbReference type="PANTHER" id="PTHR31136:SF5">
    <property type="entry name" value="2-OXOADIPATE DIOXYGENASE_DECARBOXYLASE, CHLOROPLASTIC"/>
    <property type="match status" value="1"/>
</dbReference>
<evidence type="ECO:0000313" key="8">
    <source>
        <dbReference type="EMBL" id="MEM0515849.1"/>
    </source>
</evidence>
<name>A0ABU9MX44_9GAMM</name>
<dbReference type="PANTHER" id="PTHR31136">
    <property type="entry name" value="DUF1338 DOMAIN-CONTAINING PROTEIN"/>
    <property type="match status" value="1"/>
</dbReference>
<gene>
    <name evidence="8" type="ORF">WCN91_10575</name>
</gene>
<dbReference type="InterPro" id="IPR009770">
    <property type="entry name" value="HGLS"/>
</dbReference>
<protein>
    <recommendedName>
        <fullName evidence="6">2-oxoadipate dioxygenase/decarboxylase</fullName>
        <ecNumber evidence="6">1.13.11.93</ecNumber>
    </recommendedName>
    <alternativeName>
        <fullName evidence="7">2-hydroxyglutarate synthase</fullName>
    </alternativeName>
</protein>
<keyword evidence="3" id="KW-0560">Oxidoreductase</keyword>
<evidence type="ECO:0000256" key="5">
    <source>
        <dbReference type="ARBA" id="ARBA00035013"/>
    </source>
</evidence>
<dbReference type="Gene3D" id="3.10.180.50">
    <property type="match status" value="1"/>
</dbReference>
<comment type="similarity">
    <text evidence="5">Belongs to the 2-oxoadipate dioxygenase/decarboxylase family.</text>
</comment>
<dbReference type="Pfam" id="PF07063">
    <property type="entry name" value="HGLS"/>
    <property type="match status" value="1"/>
</dbReference>
<evidence type="ECO:0000256" key="2">
    <source>
        <dbReference type="ARBA" id="ARBA00022964"/>
    </source>
</evidence>
<dbReference type="Proteomes" id="UP001447008">
    <property type="component" value="Unassembled WGS sequence"/>
</dbReference>
<dbReference type="SMART" id="SM01150">
    <property type="entry name" value="DUF1338"/>
    <property type="match status" value="1"/>
</dbReference>
<dbReference type="RefSeq" id="WP_342678853.1">
    <property type="nucleotide sequence ID" value="NZ_JBCGCU010000011.1"/>
</dbReference>
<sequence length="96" mass="10498">NHLAQFDTIEQVNQKLKDAGFALNTSGGEIKGSPEVLLEQSSTLADDARVKFSDGEFAVPSCFYEFALRYLQPNGEIYTGFVAASADKIFESTNAR</sequence>
<evidence type="ECO:0000256" key="4">
    <source>
        <dbReference type="ARBA" id="ARBA00023004"/>
    </source>
</evidence>
<accession>A0ABU9MX44</accession>
<evidence type="ECO:0000256" key="1">
    <source>
        <dbReference type="ARBA" id="ARBA00001954"/>
    </source>
</evidence>